<dbReference type="InterPro" id="IPR045495">
    <property type="entry name" value="PI4K_N"/>
</dbReference>
<dbReference type="InterPro" id="IPR001263">
    <property type="entry name" value="PI3K_accessory_dom"/>
</dbReference>
<evidence type="ECO:0000313" key="8">
    <source>
        <dbReference type="EMBL" id="CAK9870964.1"/>
    </source>
</evidence>
<evidence type="ECO:0000259" key="7">
    <source>
        <dbReference type="PROSITE" id="PS51545"/>
    </source>
</evidence>
<dbReference type="SMART" id="SM00146">
    <property type="entry name" value="PI3Kc"/>
    <property type="match status" value="1"/>
</dbReference>
<keyword evidence="9" id="KW-1185">Reference proteome</keyword>
<dbReference type="InterPro" id="IPR036940">
    <property type="entry name" value="PI3/4_kinase_cat_sf"/>
</dbReference>
<feature type="compositionally biased region" description="Polar residues" evidence="5">
    <location>
        <begin position="262"/>
        <end position="281"/>
    </location>
</feature>
<dbReference type="Pfam" id="PF00613">
    <property type="entry name" value="PI3Ka"/>
    <property type="match status" value="1"/>
</dbReference>
<dbReference type="Proteomes" id="UP001497522">
    <property type="component" value="Chromosome 2"/>
</dbReference>
<dbReference type="SUPFAM" id="SSF56112">
    <property type="entry name" value="Protein kinase-like (PK-like)"/>
    <property type="match status" value="1"/>
</dbReference>
<evidence type="ECO:0000256" key="2">
    <source>
        <dbReference type="ARBA" id="ARBA00012169"/>
    </source>
</evidence>
<dbReference type="EMBL" id="OZ023703">
    <property type="protein sequence ID" value="CAK9870964.1"/>
    <property type="molecule type" value="Genomic_DNA"/>
</dbReference>
<dbReference type="SUPFAM" id="SSF48371">
    <property type="entry name" value="ARM repeat"/>
    <property type="match status" value="2"/>
</dbReference>
<feature type="compositionally biased region" description="Polar residues" evidence="5">
    <location>
        <begin position="233"/>
        <end position="242"/>
    </location>
</feature>
<protein>
    <recommendedName>
        <fullName evidence="2">1-phosphatidylinositol 4-kinase</fullName>
        <ecNumber evidence="2">2.7.1.67</ecNumber>
    </recommendedName>
</protein>
<evidence type="ECO:0000256" key="3">
    <source>
        <dbReference type="ARBA" id="ARBA00022679"/>
    </source>
</evidence>
<dbReference type="PANTHER" id="PTHR10048">
    <property type="entry name" value="PHOSPHATIDYLINOSITOL KINASE"/>
    <property type="match status" value="1"/>
</dbReference>
<organism evidence="8 9">
    <name type="scientific">Sphagnum jensenii</name>
    <dbReference type="NCBI Taxonomy" id="128206"/>
    <lineage>
        <taxon>Eukaryota</taxon>
        <taxon>Viridiplantae</taxon>
        <taxon>Streptophyta</taxon>
        <taxon>Embryophyta</taxon>
        <taxon>Bryophyta</taxon>
        <taxon>Sphagnophytina</taxon>
        <taxon>Sphagnopsida</taxon>
        <taxon>Sphagnales</taxon>
        <taxon>Sphagnaceae</taxon>
        <taxon>Sphagnum</taxon>
    </lineage>
</organism>
<sequence length="2068" mass="227444">MDAMRELCSLLEQRQDVATSAGMGVLWRQCPRPGFSLQQEQEQSCRRLLHITWRQCLAILLVARLVARSSLGGSGHDSSRQFFELVLEFLQAVATGIVIDGLTTFNREELDPYFEELIGYVAEAVEDYPFVSPDVSVVVAGVIELAVAATEEEEEEEEGVVALSRKFDPVLKSLLSALARRCPALQASDAERVAMCLLQRWTSLGRHRSVSSASLSNGSPSSNGSVLLLCRTPGSNGHNSKWSLGHEEADTDGPVETRRPQSESPNPENPTFHTPKSTPSKISPFADNGVGDSSASSEMFDGVGRKGSWVQLLTALESETVDFLERQELAFRLLGQIMLKPTSTKEKLSSQLSATARQQLNALLPLLKVHKRGHPVDGLPLCVKVNVKLQTFQAVAILEINWISQAFSSDEKVHANQSAGSLIKDPIREALSLLMDIADACITSPWRRLKSCEALFEAVVTGVARVSAYQSSQMLKILLLRFKTLVLAICAQADLLGTGPSPFSEIIVKAVCLLVDAGWNSDRAAVKSFLLTLAAYVRERLEQEKKERPMTATTQLNIIPLLADMAVLLNKVDVVNIILPLFIESLEVGDASSPGLVRLRVLDAVACMACLRCDKSYREVVVLLTHSYFNNLSIVGSPHSCIIVPEVTTERLETLPGALLCIAQRLETVKLRSDYRQRLLVLCSDVGRAAEAKEGRCGVDFLGPLLPAVAEICSDLDPMQEVELPLLKLFCNLWFYIALFGLAPPIRKAQSTLMLSSMSLASQGTMSGIQALSGPYVWSPEWASAVLRLSQTTPPLVLSSVKWLEVELELDALHNPESSRGTGNEKAAIAHRTILSYALGGQVDVASMYSISGAKATYLLAVTYLEVLRFQHNGGCLNSNQQDGSYRSALICLFEYVETPDLVPAVYQCLTTIVQRAFSAALIQLEEKDLSSEEEVKHKDSVLILHALFLINHTIHPDENVCEIADSLLGQLRNKFRQVLWNKQCLEALLGLLSEQPSVMQSNDSGGLLAFQSLTHQRAHEWITYALLFAPCTTQGLLQEYIRQVTTYQNVAHSSKIIALLSDIRLYPSTFTMGSMPAIAAAAAAAGGSDASSLDVLSMGITSANVKSRYAGEIAGMKRLYSVSVSSLMLSEVHGFKTHSGGMGLNGIGSIHSGDDEEGSLQSILISRFMQQLQQFVIDAQQGCSISDVKYRDACLQAAALLLSEMSSGHVVVSKGASQLLRLLCWCPAHIFTAQVMETGVFVWTWLVTAAPQLGPLVLAEVVDAWLWTVASRNGLFAGGIDHSGPVAQLRPQLSPGEPSNLPAQEDPVEGIIVHRLWLGFFLDRFEVMMHTGGDQMLVMVRLIQGSVHNPSSLSSHPAAAGTLFTLLLLGLKVCDCLLQASAHTEHTGVQLLQDSVYRAAFQWFTVEPGWYETDTEGFAQAEALAVAIFTQHFALDQPMISSQDEASIPLYTISGGLSGPQLTSTASMQTQIEHPIWAKRKKQLLLMLCQHEADRLDTWANPLKVQTVPHLQQESEQWGTHVKTAWSLDPQIALALVARFPSATTLKAEVASMVQAHVPELMNLPEALPYFVTPKAVEEDSVVLHWLLHWKPCSITCALNFLTPSYKGHPRVIAYVLRVMESYPPERVTFFMPQLVQALRYDQGGMLEGYLMAAAQQSNLFAHILIWQLQGEEPPPAKEAGKEEHVIEGNVLYDLVPRVKQRIIDSFTPEANDVFLREFHFIDKVTSISGVLYPLPKEERRAGIRRELEKIELEGDDLYLPTAPNKLVRGIELDSGIPLQSAAKVPIMITFQVVDKDGNPDDLQLQACIFKVGDDCRQDVLALQVIALLKNIWEAVGLDLYVFPYGVLPTGYGRGIIEVVPNARSRNQMGEMTDGGLYEIFQQDYGPVGSPSFEQARNNFLVSSAGYAVASLLLQPKDRHNGNLLFDNEGRLVHIDFGFILETSPGGNMRFESAQFKLSHEMTQLLDPSGIMKSDIWNCFVSLCVKGYLAARVHMEGIINTVALMVESGLPCFSRGDPIGNLRKRFHPEMSERSAANYMIKTCEDAYNKWSTAGYDLIQYLQQGIER</sequence>
<evidence type="ECO:0000259" key="6">
    <source>
        <dbReference type="PROSITE" id="PS50290"/>
    </source>
</evidence>
<dbReference type="InterPro" id="IPR011009">
    <property type="entry name" value="Kinase-like_dom_sf"/>
</dbReference>
<feature type="domain" description="PI3K/PI4K catalytic" evidence="6">
    <location>
        <begin position="1774"/>
        <end position="2052"/>
    </location>
</feature>
<name>A0ABP1B702_9BRYO</name>
<gene>
    <name evidence="8" type="ORF">CSSPJE1EN2_LOCUS13632</name>
</gene>
<dbReference type="PROSITE" id="PS50290">
    <property type="entry name" value="PI3_4_KINASE_3"/>
    <property type="match status" value="1"/>
</dbReference>
<accession>A0ABP1B702</accession>
<dbReference type="InterPro" id="IPR042236">
    <property type="entry name" value="PI3K_accessory_sf"/>
</dbReference>
<dbReference type="InterPro" id="IPR000403">
    <property type="entry name" value="PI3/4_kinase_cat_dom"/>
</dbReference>
<evidence type="ECO:0000313" key="9">
    <source>
        <dbReference type="Proteomes" id="UP001497522"/>
    </source>
</evidence>
<dbReference type="PROSITE" id="PS00915">
    <property type="entry name" value="PI3_4_KINASE_1"/>
    <property type="match status" value="1"/>
</dbReference>
<dbReference type="SMART" id="SM00145">
    <property type="entry name" value="PI3Ka"/>
    <property type="match status" value="1"/>
</dbReference>
<feature type="region of interest" description="Disordered" evidence="5">
    <location>
        <begin position="209"/>
        <end position="298"/>
    </location>
</feature>
<dbReference type="InterPro" id="IPR018936">
    <property type="entry name" value="PI3/4_kinase_CS"/>
</dbReference>
<dbReference type="Pfam" id="PF00454">
    <property type="entry name" value="PI3_PI4_kinase"/>
    <property type="match status" value="1"/>
</dbReference>
<feature type="compositionally biased region" description="Low complexity" evidence="5">
    <location>
        <begin position="210"/>
        <end position="229"/>
    </location>
</feature>
<dbReference type="Pfam" id="PF19274">
    <property type="entry name" value="PI4K_N"/>
    <property type="match status" value="1"/>
</dbReference>
<dbReference type="Gene3D" id="3.30.1010.10">
    <property type="entry name" value="Phosphatidylinositol 3-kinase Catalytic Subunit, Chain A, domain 4"/>
    <property type="match status" value="1"/>
</dbReference>
<dbReference type="CDD" id="cd05167">
    <property type="entry name" value="PI4Kc_III_alpha"/>
    <property type="match status" value="1"/>
</dbReference>
<evidence type="ECO:0000256" key="5">
    <source>
        <dbReference type="SAM" id="MobiDB-lite"/>
    </source>
</evidence>
<evidence type="ECO:0000256" key="1">
    <source>
        <dbReference type="ARBA" id="ARBA00006209"/>
    </source>
</evidence>
<keyword evidence="3" id="KW-0808">Transferase</keyword>
<dbReference type="Gene3D" id="1.25.40.70">
    <property type="entry name" value="Phosphatidylinositol 3-kinase, accessory domain (PIK)"/>
    <property type="match status" value="1"/>
</dbReference>
<dbReference type="PANTHER" id="PTHR10048:SF15">
    <property type="entry name" value="PHOSPHATIDYLINOSITOL 4-KINASE ALPHA"/>
    <property type="match status" value="1"/>
</dbReference>
<reference evidence="8 9" key="1">
    <citation type="submission" date="2024-03" db="EMBL/GenBank/DDBJ databases">
        <authorList>
            <consortium name="ELIXIR-Norway"/>
            <consortium name="Elixir Norway"/>
        </authorList>
    </citation>
    <scope>NUCLEOTIDE SEQUENCE [LARGE SCALE GENOMIC DNA]</scope>
</reference>
<feature type="domain" description="PIK helical" evidence="7">
    <location>
        <begin position="1520"/>
        <end position="1694"/>
    </location>
</feature>
<keyword evidence="4" id="KW-0418">Kinase</keyword>
<proteinExistence type="inferred from homology"/>
<dbReference type="EC" id="2.7.1.67" evidence="2"/>
<dbReference type="InterPro" id="IPR015433">
    <property type="entry name" value="PI3/4_kinase"/>
</dbReference>
<dbReference type="PROSITE" id="PS51545">
    <property type="entry name" value="PIK_HELICAL"/>
    <property type="match status" value="1"/>
</dbReference>
<dbReference type="Gene3D" id="1.10.1070.11">
    <property type="entry name" value="Phosphatidylinositol 3-/4-kinase, catalytic domain"/>
    <property type="match status" value="1"/>
</dbReference>
<dbReference type="InterPro" id="IPR016024">
    <property type="entry name" value="ARM-type_fold"/>
</dbReference>
<comment type="similarity">
    <text evidence="1">Belongs to the PI3/PI4-kinase family. Type III PI4K subfamily.</text>
</comment>
<evidence type="ECO:0000256" key="4">
    <source>
        <dbReference type="ARBA" id="ARBA00022777"/>
    </source>
</evidence>